<proteinExistence type="inferred from homology"/>
<dbReference type="CDD" id="cd02603">
    <property type="entry name" value="HAD_sEH-N_like"/>
    <property type="match status" value="1"/>
</dbReference>
<sequence>MAPRAVIFGLSGVLLRPGLQHFLSACERDWNLPRGFLEAALDSGGSQSPRSRALRGQISLSQVGIRSRPRDPLRGLGSAPALGIRSGVWDPLRGLGSLSTPTGFLTAVVANWWLDDTAGRSRTAELLQELRRTFHLVLESCRVGAAKPHPDIYSRALKELGVQPQEVIFLDCCEQDLGPARAMGMVAVLVRDTGSALRDLQRITGIQLPGRDVALPAAVEPHEVAHGYVQIRPGVRFHFAELGQGPAIVLCHGFPDCWLAWRFQLAALAGSGFRVLALEMKGFGESSAPPDVSEYSQERICQGLPQVVLIGHDWGGAMAWNVALFYPERLRAVASLNTPFRPAQPDSDPLEQLRRIPNFDYQLYFQRPWIPHPPGGLLVGLPEDPPGSRLLPPPALDYYVRQFRTSGFRGPLNWYRNVRENWSWALSARGRTIALPALLVTAGKDPVLRPRLSHGMETWVPKLQRRHLEECGHWTQLERPAELNRILLEWLRELPPEPLPGNSKL</sequence>
<dbReference type="InterPro" id="IPR023198">
    <property type="entry name" value="PGP-like_dom2"/>
</dbReference>
<dbReference type="InParanoid" id="A0A674GFH3"/>
<dbReference type="PANTHER" id="PTHR43329">
    <property type="entry name" value="EPOXIDE HYDROLASE"/>
    <property type="match status" value="1"/>
</dbReference>
<dbReference type="PRINTS" id="PR00412">
    <property type="entry name" value="EPOXHYDRLASE"/>
</dbReference>
<evidence type="ECO:0000256" key="1">
    <source>
        <dbReference type="ARBA" id="ARBA00022801"/>
    </source>
</evidence>
<evidence type="ECO:0000256" key="2">
    <source>
        <dbReference type="ARBA" id="ARBA00038334"/>
    </source>
</evidence>
<name>A0A674GFH3_TAEGU</name>
<reference evidence="4" key="3">
    <citation type="submission" date="2025-09" db="UniProtKB">
        <authorList>
            <consortium name="Ensembl"/>
        </authorList>
    </citation>
    <scope>IDENTIFICATION</scope>
</reference>
<dbReference type="OMA" id="YAMEVLC"/>
<dbReference type="AlphaFoldDB" id="A0A674GFH3"/>
<evidence type="ECO:0000259" key="3">
    <source>
        <dbReference type="Pfam" id="PF00561"/>
    </source>
</evidence>
<feature type="domain" description="AB hydrolase-1" evidence="3">
    <location>
        <begin position="246"/>
        <end position="480"/>
    </location>
</feature>
<dbReference type="SUPFAM" id="SSF56784">
    <property type="entry name" value="HAD-like"/>
    <property type="match status" value="1"/>
</dbReference>
<dbReference type="InterPro" id="IPR023214">
    <property type="entry name" value="HAD_sf"/>
</dbReference>
<comment type="similarity">
    <text evidence="2">Belongs to the AB hydrolase superfamily. Epoxide hydrolase family.</text>
</comment>
<organism evidence="4 5">
    <name type="scientific">Taeniopygia guttata</name>
    <name type="common">Zebra finch</name>
    <name type="synonym">Poephila guttata</name>
    <dbReference type="NCBI Taxonomy" id="59729"/>
    <lineage>
        <taxon>Eukaryota</taxon>
        <taxon>Metazoa</taxon>
        <taxon>Chordata</taxon>
        <taxon>Craniata</taxon>
        <taxon>Vertebrata</taxon>
        <taxon>Euteleostomi</taxon>
        <taxon>Archelosauria</taxon>
        <taxon>Archosauria</taxon>
        <taxon>Dinosauria</taxon>
        <taxon>Saurischia</taxon>
        <taxon>Theropoda</taxon>
        <taxon>Coelurosauria</taxon>
        <taxon>Aves</taxon>
        <taxon>Neognathae</taxon>
        <taxon>Neoaves</taxon>
        <taxon>Telluraves</taxon>
        <taxon>Australaves</taxon>
        <taxon>Passeriformes</taxon>
        <taxon>Passeroidea</taxon>
        <taxon>Estrildidae</taxon>
        <taxon>Estrildinae</taxon>
        <taxon>Taeniopygia</taxon>
    </lineage>
</organism>
<keyword evidence="5" id="KW-1185">Reference proteome</keyword>
<reference evidence="4 5" key="1">
    <citation type="journal article" date="2010" name="Nature">
        <title>The genome of a songbird.</title>
        <authorList>
            <person name="Warren W.C."/>
            <person name="Clayton D.F."/>
            <person name="Ellegren H."/>
            <person name="Arnold A.P."/>
            <person name="Hillier L.W."/>
            <person name="Kunstner A."/>
            <person name="Searle S."/>
            <person name="White S."/>
            <person name="Vilella A.J."/>
            <person name="Fairley S."/>
            <person name="Heger A."/>
            <person name="Kong L."/>
            <person name="Ponting C.P."/>
            <person name="Jarvis E.D."/>
            <person name="Mello C.V."/>
            <person name="Minx P."/>
            <person name="Lovell P."/>
            <person name="Velho T.A."/>
            <person name="Ferris M."/>
            <person name="Balakrishnan C.N."/>
            <person name="Sinha S."/>
            <person name="Blatti C."/>
            <person name="London S.E."/>
            <person name="Li Y."/>
            <person name="Lin Y.C."/>
            <person name="George J."/>
            <person name="Sweedler J."/>
            <person name="Southey B."/>
            <person name="Gunaratne P."/>
            <person name="Watson M."/>
            <person name="Nam K."/>
            <person name="Backstrom N."/>
            <person name="Smeds L."/>
            <person name="Nabholz B."/>
            <person name="Itoh Y."/>
            <person name="Whitney O."/>
            <person name="Pfenning A.R."/>
            <person name="Howard J."/>
            <person name="Volker M."/>
            <person name="Skinner B.M."/>
            <person name="Griffin D.K."/>
            <person name="Ye L."/>
            <person name="McLaren W.M."/>
            <person name="Flicek P."/>
            <person name="Quesada V."/>
            <person name="Velasco G."/>
            <person name="Lopez-Otin C."/>
            <person name="Puente X.S."/>
            <person name="Olender T."/>
            <person name="Lancet D."/>
            <person name="Smit A.F."/>
            <person name="Hubley R."/>
            <person name="Konkel M.K."/>
            <person name="Walker J.A."/>
            <person name="Batzer M.A."/>
            <person name="Gu W."/>
            <person name="Pollock D.D."/>
            <person name="Chen L."/>
            <person name="Cheng Z."/>
            <person name="Eichler E.E."/>
            <person name="Stapley J."/>
            <person name="Slate J."/>
            <person name="Ekblom R."/>
            <person name="Birkhead T."/>
            <person name="Burke T."/>
            <person name="Burt D."/>
            <person name="Scharff C."/>
            <person name="Adam I."/>
            <person name="Richard H."/>
            <person name="Sultan M."/>
            <person name="Soldatov A."/>
            <person name="Lehrach H."/>
            <person name="Edwards S.V."/>
            <person name="Yang S.P."/>
            <person name="Li X."/>
            <person name="Graves T."/>
            <person name="Fulton L."/>
            <person name="Nelson J."/>
            <person name="Chinwalla A."/>
            <person name="Hou S."/>
            <person name="Mardis E.R."/>
            <person name="Wilson R.K."/>
        </authorList>
    </citation>
    <scope>NUCLEOTIDE SEQUENCE [LARGE SCALE GENOMIC DNA]</scope>
</reference>
<dbReference type="Ensembl" id="ENSTGUT00000026775.1">
    <property type="protein sequence ID" value="ENSTGUP00000021493.1"/>
    <property type="gene ID" value="ENSTGUG00000027496.1"/>
</dbReference>
<accession>A0A674GFH3</accession>
<dbReference type="Proteomes" id="UP000007754">
    <property type="component" value="Chromosome 3"/>
</dbReference>
<dbReference type="Pfam" id="PF00561">
    <property type="entry name" value="Abhydrolase_1"/>
    <property type="match status" value="1"/>
</dbReference>
<dbReference type="Gene3D" id="1.10.150.240">
    <property type="entry name" value="Putative phosphatase, domain 2"/>
    <property type="match status" value="1"/>
</dbReference>
<dbReference type="InterPro" id="IPR006439">
    <property type="entry name" value="HAD-SF_hydro_IA"/>
</dbReference>
<evidence type="ECO:0000313" key="4">
    <source>
        <dbReference type="Ensembl" id="ENSTGUP00000021493.1"/>
    </source>
</evidence>
<dbReference type="NCBIfam" id="TIGR01509">
    <property type="entry name" value="HAD-SF-IA-v3"/>
    <property type="match status" value="1"/>
</dbReference>
<evidence type="ECO:0000313" key="5">
    <source>
        <dbReference type="Proteomes" id="UP000007754"/>
    </source>
</evidence>
<dbReference type="Gene3D" id="3.40.50.1820">
    <property type="entry name" value="alpha/beta hydrolase"/>
    <property type="match status" value="1"/>
</dbReference>
<dbReference type="InterPro" id="IPR036412">
    <property type="entry name" value="HAD-like_sf"/>
</dbReference>
<dbReference type="GeneTree" id="ENSGT00940000158614"/>
<dbReference type="Gene3D" id="3.40.50.1000">
    <property type="entry name" value="HAD superfamily/HAD-like"/>
    <property type="match status" value="1"/>
</dbReference>
<dbReference type="InterPro" id="IPR000639">
    <property type="entry name" value="Epox_hydrolase-like"/>
</dbReference>
<dbReference type="GO" id="GO:0004301">
    <property type="term" value="F:epoxide hydrolase activity"/>
    <property type="evidence" value="ECO:0007669"/>
    <property type="project" value="UniProtKB-ARBA"/>
</dbReference>
<dbReference type="SUPFAM" id="SSF53474">
    <property type="entry name" value="alpha/beta-Hydrolases"/>
    <property type="match status" value="1"/>
</dbReference>
<protein>
    <recommendedName>
        <fullName evidence="3">AB hydrolase-1 domain-containing protein</fullName>
    </recommendedName>
</protein>
<dbReference type="InterPro" id="IPR000073">
    <property type="entry name" value="AB_hydrolase_1"/>
</dbReference>
<dbReference type="Pfam" id="PF00702">
    <property type="entry name" value="Hydrolase"/>
    <property type="match status" value="1"/>
</dbReference>
<keyword evidence="1" id="KW-0378">Hydrolase</keyword>
<reference evidence="4" key="2">
    <citation type="submission" date="2025-08" db="UniProtKB">
        <authorList>
            <consortium name="Ensembl"/>
        </authorList>
    </citation>
    <scope>IDENTIFICATION</scope>
</reference>
<dbReference type="InterPro" id="IPR029058">
    <property type="entry name" value="AB_hydrolase_fold"/>
</dbReference>